<dbReference type="AlphaFoldDB" id="A0AAU7UYT2"/>
<dbReference type="KEGG" id="rhox:RBB84_03515"/>
<evidence type="ECO:0000313" key="2">
    <source>
        <dbReference type="EMBL" id="XBW05053.1"/>
    </source>
</evidence>
<accession>A0AAU7UYT2</accession>
<gene>
    <name evidence="2" type="ORF">RBB84_03515</name>
</gene>
<dbReference type="Pfam" id="PF02371">
    <property type="entry name" value="Transposase_20"/>
    <property type="match status" value="1"/>
</dbReference>
<sequence length="118" mass="13154">MFGLGPDTAAALLITVGDNPQRLRSESSFAHLCGVAPIPASSGKTNRHRLHRGGDRRANQALHTAVVVRLRYSDSARSYAERRTSEGKSMPEIIRCQKRYLAREVFTALRQDYRALTT</sequence>
<dbReference type="PANTHER" id="PTHR33055:SF16">
    <property type="entry name" value="TRANSPOSASE FOR INSERTION SEQUENCE ELEMENT IS1547"/>
    <property type="match status" value="1"/>
</dbReference>
<name>A0AAU7UYT2_9NOCA</name>
<dbReference type="InterPro" id="IPR003346">
    <property type="entry name" value="Transposase_20"/>
</dbReference>
<organism evidence="2">
    <name type="scientific">Rhodococcus sp. D-6</name>
    <dbReference type="NCBI Taxonomy" id="1387842"/>
    <lineage>
        <taxon>Bacteria</taxon>
        <taxon>Bacillati</taxon>
        <taxon>Actinomycetota</taxon>
        <taxon>Actinomycetes</taxon>
        <taxon>Mycobacteriales</taxon>
        <taxon>Nocardiaceae</taxon>
        <taxon>Rhodococcus</taxon>
    </lineage>
</organism>
<feature type="domain" description="Transposase IS116/IS110/IS902 C-terminal" evidence="1">
    <location>
        <begin position="1"/>
        <end position="79"/>
    </location>
</feature>
<dbReference type="RefSeq" id="WP_231912049.1">
    <property type="nucleotide sequence ID" value="NZ_CP132970.1"/>
</dbReference>
<reference evidence="2" key="1">
    <citation type="submission" date="2023-08" db="EMBL/GenBank/DDBJ databases">
        <title>The novel hydrolase IpcH responsible for the initial isoprocarb degradation step in Rhodococcus sp. D-6.</title>
        <authorList>
            <person name="Zhu Q."/>
        </authorList>
    </citation>
    <scope>NUCLEOTIDE SEQUENCE</scope>
    <source>
        <strain evidence="2">D-6</strain>
    </source>
</reference>
<dbReference type="InterPro" id="IPR047650">
    <property type="entry name" value="Transpos_IS110"/>
</dbReference>
<dbReference type="GO" id="GO:0004803">
    <property type="term" value="F:transposase activity"/>
    <property type="evidence" value="ECO:0007669"/>
    <property type="project" value="InterPro"/>
</dbReference>
<dbReference type="PANTHER" id="PTHR33055">
    <property type="entry name" value="TRANSPOSASE FOR INSERTION SEQUENCE ELEMENT IS1111A"/>
    <property type="match status" value="1"/>
</dbReference>
<protein>
    <submittedName>
        <fullName evidence="2">Transposase</fullName>
    </submittedName>
</protein>
<dbReference type="EMBL" id="CP132970">
    <property type="protein sequence ID" value="XBW05053.1"/>
    <property type="molecule type" value="Genomic_DNA"/>
</dbReference>
<evidence type="ECO:0000259" key="1">
    <source>
        <dbReference type="Pfam" id="PF02371"/>
    </source>
</evidence>
<dbReference type="GO" id="GO:0003677">
    <property type="term" value="F:DNA binding"/>
    <property type="evidence" value="ECO:0007669"/>
    <property type="project" value="InterPro"/>
</dbReference>
<dbReference type="GO" id="GO:0006313">
    <property type="term" value="P:DNA transposition"/>
    <property type="evidence" value="ECO:0007669"/>
    <property type="project" value="InterPro"/>
</dbReference>
<proteinExistence type="predicted"/>